<feature type="compositionally biased region" description="Pro residues" evidence="2">
    <location>
        <begin position="43"/>
        <end position="60"/>
    </location>
</feature>
<name>A0ABT5JHB4_RHOTP</name>
<keyword evidence="5" id="KW-1185">Reference proteome</keyword>
<evidence type="ECO:0000256" key="1">
    <source>
        <dbReference type="ARBA" id="ARBA00023267"/>
    </source>
</evidence>
<organism evidence="4 5">
    <name type="scientific">Rhodoplanes tepidamans</name>
    <name type="common">Rhodoplanes cryptolactis</name>
    <dbReference type="NCBI Taxonomy" id="200616"/>
    <lineage>
        <taxon>Bacteria</taxon>
        <taxon>Pseudomonadati</taxon>
        <taxon>Pseudomonadota</taxon>
        <taxon>Alphaproteobacteria</taxon>
        <taxon>Hyphomicrobiales</taxon>
        <taxon>Nitrobacteraceae</taxon>
        <taxon>Rhodoplanes</taxon>
    </lineage>
</organism>
<dbReference type="Pfam" id="PF00364">
    <property type="entry name" value="Biotin_lipoyl"/>
    <property type="match status" value="1"/>
</dbReference>
<gene>
    <name evidence="4" type="ORF">PQJ73_25080</name>
</gene>
<dbReference type="InterPro" id="IPR011053">
    <property type="entry name" value="Single_hybrid_motif"/>
</dbReference>
<dbReference type="Proteomes" id="UP001165652">
    <property type="component" value="Unassembled WGS sequence"/>
</dbReference>
<keyword evidence="1" id="KW-0092">Biotin</keyword>
<accession>A0ABT5JHB4</accession>
<reference evidence="4" key="2">
    <citation type="submission" date="2023-02" db="EMBL/GenBank/DDBJ databases">
        <authorList>
            <person name="Rayyan A."/>
            <person name="Meyer T."/>
            <person name="Kyndt J.A."/>
        </authorList>
    </citation>
    <scope>NUCLEOTIDE SEQUENCE</scope>
    <source>
        <strain evidence="4">DSM 9987</strain>
    </source>
</reference>
<sequence length="148" mass="14650">MMRHLRITVDGRVFDVVVEDITEAGAYTPAPIPAPVAHAPVAAPRPAPAPAPAAPPPAAAPAPAAAAPASKGGAPSGGADDRLAPLAGVVLEVSVSVGDKVDVDDQVVVLEAMKMKTVIGAHKAGTVTGIHVKEGDAVDADQPLVTIS</sequence>
<dbReference type="EMBL" id="JAQQLI010000056">
    <property type="protein sequence ID" value="MDC7788969.1"/>
    <property type="molecule type" value="Genomic_DNA"/>
</dbReference>
<evidence type="ECO:0000313" key="5">
    <source>
        <dbReference type="Proteomes" id="UP001165652"/>
    </source>
</evidence>
<dbReference type="InterPro" id="IPR000089">
    <property type="entry name" value="Biotin_lipoyl"/>
</dbReference>
<reference evidence="4" key="1">
    <citation type="journal article" date="2023" name="Microbiol Resour">
        <title>Genome Sequences of Rhodoplanes serenus and Two Thermotolerant Strains, Rhodoplanes tepidamans and 'Rhodoplanes cryptolactis,' Further Refine the Genus.</title>
        <authorList>
            <person name="Rayyan A.A."/>
            <person name="Kyndt J.A."/>
        </authorList>
    </citation>
    <scope>NUCLEOTIDE SEQUENCE</scope>
    <source>
        <strain evidence="4">DSM 9987</strain>
    </source>
</reference>
<dbReference type="InterPro" id="IPR050709">
    <property type="entry name" value="Biotin_Carboxyl_Carrier/Decarb"/>
</dbReference>
<dbReference type="InterPro" id="IPR001882">
    <property type="entry name" value="Biotin_BS"/>
</dbReference>
<feature type="region of interest" description="Disordered" evidence="2">
    <location>
        <begin position="43"/>
        <end position="81"/>
    </location>
</feature>
<dbReference type="PROSITE" id="PS00188">
    <property type="entry name" value="BIOTIN"/>
    <property type="match status" value="1"/>
</dbReference>
<evidence type="ECO:0000259" key="3">
    <source>
        <dbReference type="PROSITE" id="PS50968"/>
    </source>
</evidence>
<comment type="caution">
    <text evidence="4">The sequence shown here is derived from an EMBL/GenBank/DDBJ whole genome shotgun (WGS) entry which is preliminary data.</text>
</comment>
<proteinExistence type="predicted"/>
<dbReference type="CDD" id="cd06850">
    <property type="entry name" value="biotinyl_domain"/>
    <property type="match status" value="1"/>
</dbReference>
<dbReference type="PANTHER" id="PTHR45266">
    <property type="entry name" value="OXALOACETATE DECARBOXYLASE ALPHA CHAIN"/>
    <property type="match status" value="1"/>
</dbReference>
<dbReference type="PROSITE" id="PS50968">
    <property type="entry name" value="BIOTINYL_LIPOYL"/>
    <property type="match status" value="1"/>
</dbReference>
<evidence type="ECO:0000313" key="4">
    <source>
        <dbReference type="EMBL" id="MDC7788969.1"/>
    </source>
</evidence>
<dbReference type="PANTHER" id="PTHR45266:SF3">
    <property type="entry name" value="OXALOACETATE DECARBOXYLASE ALPHA CHAIN"/>
    <property type="match status" value="1"/>
</dbReference>
<evidence type="ECO:0000256" key="2">
    <source>
        <dbReference type="SAM" id="MobiDB-lite"/>
    </source>
</evidence>
<dbReference type="Gene3D" id="2.40.50.100">
    <property type="match status" value="1"/>
</dbReference>
<feature type="domain" description="Lipoyl-binding" evidence="3">
    <location>
        <begin position="69"/>
        <end position="148"/>
    </location>
</feature>
<dbReference type="RefSeq" id="WP_272779799.1">
    <property type="nucleotide sequence ID" value="NZ_JAQQLI010000056.1"/>
</dbReference>
<dbReference type="SUPFAM" id="SSF51230">
    <property type="entry name" value="Single hybrid motif"/>
    <property type="match status" value="1"/>
</dbReference>
<protein>
    <submittedName>
        <fullName evidence="4">Acetyl-CoA carboxylase, biotin carboxyl carrier protein</fullName>
    </submittedName>
</protein>